<comment type="caution">
    <text evidence="1">The sequence shown here is derived from an EMBL/GenBank/DDBJ whole genome shotgun (WGS) entry which is preliminary data.</text>
</comment>
<dbReference type="AlphaFoldDB" id="A0A7J9AFK7"/>
<dbReference type="Proteomes" id="UP000593574">
    <property type="component" value="Unassembled WGS sequence"/>
</dbReference>
<sequence>MKINCLHCMGNIDIQQSGEDTKHFIENYLLELEGIKKKLPVQRIEFEWRRPPETTHGIQFGYESSFLRVEIEGDALSAIRKLQNLKTDWKL</sequence>
<reference evidence="1 2" key="1">
    <citation type="journal article" date="2019" name="Genome Biol. Evol.">
        <title>Insights into the evolution of the New World diploid cottons (Gossypium, subgenus Houzingenia) based on genome sequencing.</title>
        <authorList>
            <person name="Grover C.E."/>
            <person name="Arick M.A. 2nd"/>
            <person name="Thrash A."/>
            <person name="Conover J.L."/>
            <person name="Sanders W.S."/>
            <person name="Peterson D.G."/>
            <person name="Frelichowski J.E."/>
            <person name="Scheffler J.A."/>
            <person name="Scheffler B.E."/>
            <person name="Wendel J.F."/>
        </authorList>
    </citation>
    <scope>NUCLEOTIDE SEQUENCE [LARGE SCALE GENOMIC DNA]</scope>
    <source>
        <strain evidence="1">4</strain>
        <tissue evidence="1">Leaf</tissue>
    </source>
</reference>
<evidence type="ECO:0000313" key="1">
    <source>
        <dbReference type="EMBL" id="MBA0722692.1"/>
    </source>
</evidence>
<keyword evidence="2" id="KW-1185">Reference proteome</keyword>
<accession>A0A7J9AFK7</accession>
<evidence type="ECO:0000313" key="2">
    <source>
        <dbReference type="Proteomes" id="UP000593574"/>
    </source>
</evidence>
<organism evidence="1 2">
    <name type="scientific">Gossypium laxum</name>
    <dbReference type="NCBI Taxonomy" id="34288"/>
    <lineage>
        <taxon>Eukaryota</taxon>
        <taxon>Viridiplantae</taxon>
        <taxon>Streptophyta</taxon>
        <taxon>Embryophyta</taxon>
        <taxon>Tracheophyta</taxon>
        <taxon>Spermatophyta</taxon>
        <taxon>Magnoliopsida</taxon>
        <taxon>eudicotyledons</taxon>
        <taxon>Gunneridae</taxon>
        <taxon>Pentapetalae</taxon>
        <taxon>rosids</taxon>
        <taxon>malvids</taxon>
        <taxon>Malvales</taxon>
        <taxon>Malvaceae</taxon>
        <taxon>Malvoideae</taxon>
        <taxon>Gossypium</taxon>
    </lineage>
</organism>
<proteinExistence type="predicted"/>
<feature type="non-terminal residue" evidence="1">
    <location>
        <position position="1"/>
    </location>
</feature>
<protein>
    <submittedName>
        <fullName evidence="1">Uncharacterized protein</fullName>
    </submittedName>
</protein>
<name>A0A7J9AFK7_9ROSI</name>
<gene>
    <name evidence="1" type="ORF">Golax_003345</name>
</gene>
<dbReference type="EMBL" id="JABEZV010000010">
    <property type="protein sequence ID" value="MBA0722692.1"/>
    <property type="molecule type" value="Genomic_DNA"/>
</dbReference>